<gene>
    <name evidence="1" type="ORF">GTU67_01750</name>
</gene>
<comment type="caution">
    <text evidence="1">The sequence shown here is derived from an EMBL/GenBank/DDBJ whole genome shotgun (WGS) entry which is preliminary data.</text>
</comment>
<proteinExistence type="predicted"/>
<dbReference type="AlphaFoldDB" id="A0A842HNZ4"/>
<reference evidence="1 2" key="1">
    <citation type="submission" date="2020-08" db="EMBL/GenBank/DDBJ databases">
        <title>Paraeoetvoesia sp. YC-7-48 draft genome sequence.</title>
        <authorList>
            <person name="Yao L."/>
        </authorList>
    </citation>
    <scope>NUCLEOTIDE SEQUENCE [LARGE SCALE GENOMIC DNA]</scope>
    <source>
        <strain evidence="2">YC-7-48</strain>
    </source>
</reference>
<dbReference type="EMBL" id="JACJUU010000001">
    <property type="protein sequence ID" value="MBC2768635.1"/>
    <property type="molecule type" value="Genomic_DNA"/>
</dbReference>
<keyword evidence="2" id="KW-1185">Reference proteome</keyword>
<evidence type="ECO:0000313" key="2">
    <source>
        <dbReference type="Proteomes" id="UP000545386"/>
    </source>
</evidence>
<accession>A0A842HNZ4</accession>
<evidence type="ECO:0000313" key="1">
    <source>
        <dbReference type="EMBL" id="MBC2768635.1"/>
    </source>
</evidence>
<protein>
    <submittedName>
        <fullName evidence="1">Uncharacterized protein</fullName>
    </submittedName>
</protein>
<name>A0A842HNZ4_9BURK</name>
<organism evidence="1 2">
    <name type="scientific">Pusillimonas minor</name>
    <dbReference type="NCBI Taxonomy" id="2697024"/>
    <lineage>
        <taxon>Bacteria</taxon>
        <taxon>Pseudomonadati</taxon>
        <taxon>Pseudomonadota</taxon>
        <taxon>Betaproteobacteria</taxon>
        <taxon>Burkholderiales</taxon>
        <taxon>Alcaligenaceae</taxon>
        <taxon>Pusillimonas</taxon>
    </lineage>
</organism>
<sequence length="64" mass="7033">MNQLHSDIRLTDELERQLMQAAIEEQMRIKPGKALKNLFVKLSGKAAKSAPAKVVTVRTAESAA</sequence>
<dbReference type="Proteomes" id="UP000545386">
    <property type="component" value="Unassembled WGS sequence"/>
</dbReference>
<dbReference type="RefSeq" id="WP_093969036.1">
    <property type="nucleotide sequence ID" value="NZ_JACJUU010000001.1"/>
</dbReference>